<protein>
    <submittedName>
        <fullName evidence="4">Transglutaminase superfamily protein</fullName>
    </submittedName>
</protein>
<feature type="transmembrane region" description="Helical" evidence="2">
    <location>
        <begin position="197"/>
        <end position="216"/>
    </location>
</feature>
<evidence type="ECO:0000313" key="5">
    <source>
        <dbReference type="Proteomes" id="UP000280008"/>
    </source>
</evidence>
<dbReference type="RefSeq" id="WP_121368752.1">
    <property type="nucleotide sequence ID" value="NZ_RBKS01000001.1"/>
</dbReference>
<dbReference type="InterPro" id="IPR038765">
    <property type="entry name" value="Papain-like_cys_pep_sf"/>
</dbReference>
<evidence type="ECO:0000256" key="1">
    <source>
        <dbReference type="SAM" id="MobiDB-lite"/>
    </source>
</evidence>
<evidence type="ECO:0000256" key="2">
    <source>
        <dbReference type="SAM" id="Phobius"/>
    </source>
</evidence>
<feature type="transmembrane region" description="Helical" evidence="2">
    <location>
        <begin position="57"/>
        <end position="77"/>
    </location>
</feature>
<feature type="compositionally biased region" description="Polar residues" evidence="1">
    <location>
        <begin position="596"/>
        <end position="606"/>
    </location>
</feature>
<keyword evidence="5" id="KW-1185">Reference proteome</keyword>
<dbReference type="Proteomes" id="UP000280008">
    <property type="component" value="Unassembled WGS sequence"/>
</dbReference>
<dbReference type="InterPro" id="IPR021878">
    <property type="entry name" value="TgpA_N"/>
</dbReference>
<feature type="transmembrane region" description="Helical" evidence="2">
    <location>
        <begin position="29"/>
        <end position="51"/>
    </location>
</feature>
<feature type="transmembrane region" description="Helical" evidence="2">
    <location>
        <begin position="228"/>
        <end position="252"/>
    </location>
</feature>
<feature type="region of interest" description="Disordered" evidence="1">
    <location>
        <begin position="558"/>
        <end position="613"/>
    </location>
</feature>
<sequence>MTALQGAGAEVAPRRRRAERRRDTAAARLLPRTPDAIFVVLLLVVGAAPLWPVYDSSAFVVVAAASIVLGGALAVVGAARRLPAYAVAAVAAVLFLVGGVPLAVPSQAIAGVLPSAEGLRILLAGSATAWKQMLSVELPLGSYEALLVPAFIVLLASAVTGLSLALRLARPGWAVLAPVVLLAFSVAFGSRAGQVPVVTGLVFTGLALAWAIVAANRRRPGRESRGRWGRATAAVGLLVATTLAGGALAGVWTPATSRQVLRDAVAPPFDPHHYVSPLVTFRNSVLTPGKTTDQLTVTGLPSGARLSVATLDAYDGRVFAQGSSPSSGTFSRVASTISQSGATGSAADVTVRVDGYSDVWLPTVGAVTAISFSGTDAPALRDAFYYDRSTDSGAVLGGVSKGDGYSMSTIVPARTTASDVAAAKPGHAEQPKATNVPSTLIAAARKHYGTATSPGARLEAVASWLRSGYVSDSGPGQPFSAAGHSASRLAALATATPMLGDAEQYAPALALIARNLGFPSRVVVGYAPAASRTRSGSVTLTGADLTAWVEVEDSAGRWLTVDPNPTPRPVPDESTKQSKAVAQPQTVQPPSPPTQHDTAVTQNRDSQTNKHDPGPPAWLVVLLAGLRIAGLVLLVALIVLAPLWSIALGRWIRRRRRLRRDLDATVLTGAWSELLDDVVDRGYAVPRAATRREVADLVGAPALRTLADTAERSVFSSQRLDDAEVRAYWDAVGRARHGLADDESRWRRLRYHLTAGSLVRRLGVIAASARHAVTDRRTAVDRRRKDAS</sequence>
<dbReference type="Pfam" id="PF01841">
    <property type="entry name" value="Transglut_core"/>
    <property type="match status" value="1"/>
</dbReference>
<name>A0A495IDM1_9MICO</name>
<dbReference type="PANTHER" id="PTHR42736:SF1">
    <property type="entry name" value="PROTEIN-GLUTAMINE GAMMA-GLUTAMYLTRANSFERASE"/>
    <property type="match status" value="1"/>
</dbReference>
<dbReference type="SMART" id="SM00460">
    <property type="entry name" value="TGc"/>
    <property type="match status" value="1"/>
</dbReference>
<dbReference type="AlphaFoldDB" id="A0A495IDM1"/>
<gene>
    <name evidence="4" type="ORF">C8E83_1049</name>
</gene>
<reference evidence="4 5" key="1">
    <citation type="submission" date="2018-10" db="EMBL/GenBank/DDBJ databases">
        <title>Sequencing the genomes of 1000 actinobacteria strains.</title>
        <authorList>
            <person name="Klenk H.-P."/>
        </authorList>
    </citation>
    <scope>NUCLEOTIDE SEQUENCE [LARGE SCALE GENOMIC DNA]</scope>
    <source>
        <strain evidence="4 5">DSM 17894</strain>
    </source>
</reference>
<evidence type="ECO:0000259" key="3">
    <source>
        <dbReference type="SMART" id="SM00460"/>
    </source>
</evidence>
<dbReference type="Pfam" id="PF11992">
    <property type="entry name" value="TgpA_N"/>
    <property type="match status" value="1"/>
</dbReference>
<dbReference type="Gene3D" id="3.10.620.30">
    <property type="match status" value="1"/>
</dbReference>
<feature type="transmembrane region" description="Helical" evidence="2">
    <location>
        <begin position="173"/>
        <end position="191"/>
    </location>
</feature>
<feature type="transmembrane region" description="Helical" evidence="2">
    <location>
        <begin position="617"/>
        <end position="649"/>
    </location>
</feature>
<keyword evidence="2" id="KW-0812">Transmembrane</keyword>
<dbReference type="SUPFAM" id="SSF54001">
    <property type="entry name" value="Cysteine proteinases"/>
    <property type="match status" value="1"/>
</dbReference>
<accession>A0A495IDM1</accession>
<dbReference type="EMBL" id="RBKS01000001">
    <property type="protein sequence ID" value="RKR73949.1"/>
    <property type="molecule type" value="Genomic_DNA"/>
</dbReference>
<comment type="caution">
    <text evidence="4">The sequence shown here is derived from an EMBL/GenBank/DDBJ whole genome shotgun (WGS) entry which is preliminary data.</text>
</comment>
<proteinExistence type="predicted"/>
<dbReference type="InterPro" id="IPR052901">
    <property type="entry name" value="Bact_TGase-like"/>
</dbReference>
<keyword evidence="2" id="KW-0472">Membrane</keyword>
<dbReference type="InterPro" id="IPR002931">
    <property type="entry name" value="Transglutaminase-like"/>
</dbReference>
<organism evidence="4 5">
    <name type="scientific">Frondihabitans australicus</name>
    <dbReference type="NCBI Taxonomy" id="386892"/>
    <lineage>
        <taxon>Bacteria</taxon>
        <taxon>Bacillati</taxon>
        <taxon>Actinomycetota</taxon>
        <taxon>Actinomycetes</taxon>
        <taxon>Micrococcales</taxon>
        <taxon>Microbacteriaceae</taxon>
        <taxon>Frondihabitans</taxon>
    </lineage>
</organism>
<feature type="domain" description="Transglutaminase-like" evidence="3">
    <location>
        <begin position="494"/>
        <end position="565"/>
    </location>
</feature>
<dbReference type="OrthoDB" id="3651060at2"/>
<dbReference type="PANTHER" id="PTHR42736">
    <property type="entry name" value="PROTEIN-GLUTAMINE GAMMA-GLUTAMYLTRANSFERASE"/>
    <property type="match status" value="1"/>
</dbReference>
<feature type="transmembrane region" description="Helical" evidence="2">
    <location>
        <begin position="84"/>
        <end position="104"/>
    </location>
</feature>
<evidence type="ECO:0000313" key="4">
    <source>
        <dbReference type="EMBL" id="RKR73949.1"/>
    </source>
</evidence>
<keyword evidence="2" id="KW-1133">Transmembrane helix</keyword>
<feature type="transmembrane region" description="Helical" evidence="2">
    <location>
        <begin position="146"/>
        <end position="166"/>
    </location>
</feature>